<evidence type="ECO:0000256" key="2">
    <source>
        <dbReference type="ARBA" id="ARBA00009450"/>
    </source>
</evidence>
<evidence type="ECO:0000256" key="7">
    <source>
        <dbReference type="ARBA" id="ARBA00022729"/>
    </source>
</evidence>
<keyword evidence="4" id="KW-1134">Transmembrane beta strand</keyword>
<keyword evidence="11" id="KW-0472">Membrane</keyword>
<dbReference type="PANTHER" id="PTHR33619:SF3">
    <property type="entry name" value="POLYSACCHARIDE EXPORT PROTEIN GFCE-RELATED"/>
    <property type="match status" value="1"/>
</dbReference>
<accession>A0A0S4XRG9</accession>
<keyword evidence="14" id="KW-0449">Lipoprotein</keyword>
<evidence type="ECO:0000256" key="1">
    <source>
        <dbReference type="ARBA" id="ARBA00004571"/>
    </source>
</evidence>
<organism evidence="17">
    <name type="scientific">Sulfurovum sp. enrichment culture clone C5</name>
    <dbReference type="NCBI Taxonomy" id="497650"/>
    <lineage>
        <taxon>Bacteria</taxon>
        <taxon>Pseudomonadati</taxon>
        <taxon>Campylobacterota</taxon>
        <taxon>Epsilonproteobacteria</taxon>
        <taxon>Campylobacterales</taxon>
        <taxon>Sulfurovaceae</taxon>
        <taxon>Sulfurovum</taxon>
        <taxon>environmental samples</taxon>
    </lineage>
</organism>
<dbReference type="Gene3D" id="3.30.1950.10">
    <property type="entry name" value="wza like domain"/>
    <property type="match status" value="1"/>
</dbReference>
<evidence type="ECO:0000256" key="10">
    <source>
        <dbReference type="ARBA" id="ARBA00023114"/>
    </source>
</evidence>
<dbReference type="PANTHER" id="PTHR33619">
    <property type="entry name" value="POLYSACCHARIDE EXPORT PROTEIN GFCE-RELATED"/>
    <property type="match status" value="1"/>
</dbReference>
<name>A0A0S4XRG9_9BACT</name>
<dbReference type="GO" id="GO:0009279">
    <property type="term" value="C:cell outer membrane"/>
    <property type="evidence" value="ECO:0007669"/>
    <property type="project" value="UniProtKB-SubCell"/>
</dbReference>
<evidence type="ECO:0000256" key="4">
    <source>
        <dbReference type="ARBA" id="ARBA00022452"/>
    </source>
</evidence>
<dbReference type="InterPro" id="IPR003715">
    <property type="entry name" value="Poly_export_N"/>
</dbReference>
<gene>
    <name evidence="17" type="ORF">BN3087_820011</name>
</gene>
<keyword evidence="7" id="KW-0732">Signal</keyword>
<evidence type="ECO:0000256" key="12">
    <source>
        <dbReference type="ARBA" id="ARBA00023139"/>
    </source>
</evidence>
<evidence type="ECO:0000256" key="11">
    <source>
        <dbReference type="ARBA" id="ARBA00023136"/>
    </source>
</evidence>
<comment type="subcellular location">
    <subcellularLocation>
        <location evidence="1">Cell outer membrane</location>
        <topology evidence="1">Multi-pass membrane protein</topology>
    </subcellularLocation>
</comment>
<dbReference type="InterPro" id="IPR054765">
    <property type="entry name" value="SLBB_dom"/>
</dbReference>
<feature type="domain" description="SLBB" evidence="16">
    <location>
        <begin position="134"/>
        <end position="214"/>
    </location>
</feature>
<keyword evidence="3" id="KW-0813">Transport</keyword>
<keyword evidence="13" id="KW-0998">Cell outer membrane</keyword>
<proteinExistence type="inferred from homology"/>
<sequence>MIKDFIFFIFFIFFISGCSTKDHTLFQDANQDSINNKSHNLTNISYSNKISPRDRLSIEIFNGQKPISFNGNVSQNYLDPERGYIVSNKGTVFLPLVGYVQVAGLSESEASELLTKVYGEYLRFPFVKLDILNQRVYIIGEVQKPGIVPVNNETLNFFEALAQVGDFTDYANRTEVKIVTYIDGKPHIRSVDMTKMESMQMANLILKPNDIVYIPPRDIKVYNTYLRESAPLLDTIGKLLTPFVNIKYLRD</sequence>
<dbReference type="EMBL" id="FAXN01000087">
    <property type="protein sequence ID" value="CUV66422.1"/>
    <property type="molecule type" value="Genomic_DNA"/>
</dbReference>
<evidence type="ECO:0000256" key="8">
    <source>
        <dbReference type="ARBA" id="ARBA00023047"/>
    </source>
</evidence>
<evidence type="ECO:0000256" key="9">
    <source>
        <dbReference type="ARBA" id="ARBA00023065"/>
    </source>
</evidence>
<reference evidence="17" key="1">
    <citation type="submission" date="2015-11" db="EMBL/GenBank/DDBJ databases">
        <authorList>
            <person name="Zhang Y."/>
            <person name="Guo Z."/>
        </authorList>
    </citation>
    <scope>NUCLEOTIDE SEQUENCE</scope>
    <source>
        <strain evidence="17">BN30871</strain>
    </source>
</reference>
<evidence type="ECO:0000256" key="6">
    <source>
        <dbReference type="ARBA" id="ARBA00022692"/>
    </source>
</evidence>
<evidence type="ECO:0000259" key="16">
    <source>
        <dbReference type="Pfam" id="PF22461"/>
    </source>
</evidence>
<evidence type="ECO:0000313" key="17">
    <source>
        <dbReference type="EMBL" id="CUV66422.1"/>
    </source>
</evidence>
<comment type="similarity">
    <text evidence="2">Belongs to the BexD/CtrA/VexA family.</text>
</comment>
<dbReference type="Gene3D" id="3.10.560.10">
    <property type="entry name" value="Outer membrane lipoprotein wza domain like"/>
    <property type="match status" value="1"/>
</dbReference>
<dbReference type="GO" id="GO:0015288">
    <property type="term" value="F:porin activity"/>
    <property type="evidence" value="ECO:0007669"/>
    <property type="project" value="UniProtKB-KW"/>
</dbReference>
<evidence type="ECO:0000256" key="13">
    <source>
        <dbReference type="ARBA" id="ARBA00023237"/>
    </source>
</evidence>
<keyword evidence="8" id="KW-0625">Polysaccharide transport</keyword>
<dbReference type="PROSITE" id="PS51257">
    <property type="entry name" value="PROKAR_LIPOPROTEIN"/>
    <property type="match status" value="1"/>
</dbReference>
<dbReference type="GO" id="GO:0015159">
    <property type="term" value="F:polysaccharide transmembrane transporter activity"/>
    <property type="evidence" value="ECO:0007669"/>
    <property type="project" value="InterPro"/>
</dbReference>
<dbReference type="GO" id="GO:0006811">
    <property type="term" value="P:monoatomic ion transport"/>
    <property type="evidence" value="ECO:0007669"/>
    <property type="project" value="UniProtKB-KW"/>
</dbReference>
<protein>
    <submittedName>
        <fullName evidence="17">Putative polysaccharide export protein</fullName>
    </submittedName>
</protein>
<keyword evidence="9" id="KW-0406">Ion transport</keyword>
<dbReference type="GO" id="GO:0046930">
    <property type="term" value="C:pore complex"/>
    <property type="evidence" value="ECO:0007669"/>
    <property type="project" value="UniProtKB-KW"/>
</dbReference>
<feature type="domain" description="Polysaccharide export protein N-terminal" evidence="15">
    <location>
        <begin position="46"/>
        <end position="131"/>
    </location>
</feature>
<dbReference type="AlphaFoldDB" id="A0A0S4XRG9"/>
<evidence type="ECO:0000256" key="14">
    <source>
        <dbReference type="ARBA" id="ARBA00023288"/>
    </source>
</evidence>
<dbReference type="Pfam" id="PF02563">
    <property type="entry name" value="Poly_export"/>
    <property type="match status" value="1"/>
</dbReference>
<keyword evidence="10" id="KW-0626">Porin</keyword>
<keyword evidence="12" id="KW-0564">Palmitate</keyword>
<keyword evidence="6" id="KW-0812">Transmembrane</keyword>
<evidence type="ECO:0000259" key="15">
    <source>
        <dbReference type="Pfam" id="PF02563"/>
    </source>
</evidence>
<evidence type="ECO:0000256" key="5">
    <source>
        <dbReference type="ARBA" id="ARBA00022597"/>
    </source>
</evidence>
<keyword evidence="5" id="KW-0762">Sugar transport</keyword>
<dbReference type="InterPro" id="IPR049712">
    <property type="entry name" value="Poly_export"/>
</dbReference>
<dbReference type="Pfam" id="PF22461">
    <property type="entry name" value="SLBB_2"/>
    <property type="match status" value="1"/>
</dbReference>
<evidence type="ECO:0000256" key="3">
    <source>
        <dbReference type="ARBA" id="ARBA00022448"/>
    </source>
</evidence>